<evidence type="ECO:0000313" key="2">
    <source>
        <dbReference type="Proteomes" id="UP000650466"/>
    </source>
</evidence>
<keyword evidence="2" id="KW-1185">Reference proteome</keyword>
<comment type="caution">
    <text evidence="1">The sequence shown here is derived from an EMBL/GenBank/DDBJ whole genome shotgun (WGS) entry which is preliminary data.</text>
</comment>
<name>A0A926KNP7_9BACL</name>
<reference evidence="1" key="1">
    <citation type="submission" date="2020-09" db="EMBL/GenBank/DDBJ databases">
        <title>Draft Genome Sequence of Paenibacillus sp. WST5.</title>
        <authorList>
            <person name="Bao Z."/>
        </authorList>
    </citation>
    <scope>NUCLEOTIDE SEQUENCE</scope>
    <source>
        <strain evidence="1">WST5</strain>
    </source>
</reference>
<dbReference type="Proteomes" id="UP000650466">
    <property type="component" value="Unassembled WGS sequence"/>
</dbReference>
<accession>A0A926KNP7</accession>
<evidence type="ECO:0000313" key="1">
    <source>
        <dbReference type="EMBL" id="MBD0381199.1"/>
    </source>
</evidence>
<organism evidence="1 2">
    <name type="scientific">Paenibacillus sedimenti</name>
    <dbReference type="NCBI Taxonomy" id="2770274"/>
    <lineage>
        <taxon>Bacteria</taxon>
        <taxon>Bacillati</taxon>
        <taxon>Bacillota</taxon>
        <taxon>Bacilli</taxon>
        <taxon>Bacillales</taxon>
        <taxon>Paenibacillaceae</taxon>
        <taxon>Paenibacillus</taxon>
    </lineage>
</organism>
<sequence length="133" mass="15742">MTAVKHAEIRGFTERNDVHCADIEVKVEGFKDVFLAEFTGSRDNDFDMTHVYRKDASEEIDWYDNNLHEALKDVSEEMFQNEAGETIWAKREEFKEGILTFGTIRKELNEHFQLLRKASLFHNEDNREQTFLH</sequence>
<dbReference type="RefSeq" id="WP_188174996.1">
    <property type="nucleotide sequence ID" value="NZ_JACVVD010000004.1"/>
</dbReference>
<dbReference type="EMBL" id="JACVVD010000004">
    <property type="protein sequence ID" value="MBD0381199.1"/>
    <property type="molecule type" value="Genomic_DNA"/>
</dbReference>
<protein>
    <submittedName>
        <fullName evidence="1">Uncharacterized protein</fullName>
    </submittedName>
</protein>
<gene>
    <name evidence="1" type="ORF">ICC18_13825</name>
</gene>
<proteinExistence type="predicted"/>
<dbReference type="AlphaFoldDB" id="A0A926KNP7"/>